<evidence type="ECO:0000313" key="2">
    <source>
        <dbReference type="Proteomes" id="UP000031843"/>
    </source>
</evidence>
<organism evidence="1 2">
    <name type="scientific">Cupriavidus basilensis</name>
    <dbReference type="NCBI Taxonomy" id="68895"/>
    <lineage>
        <taxon>Bacteria</taxon>
        <taxon>Pseudomonadati</taxon>
        <taxon>Pseudomonadota</taxon>
        <taxon>Betaproteobacteria</taxon>
        <taxon>Burkholderiales</taxon>
        <taxon>Burkholderiaceae</taxon>
        <taxon>Cupriavidus</taxon>
    </lineage>
</organism>
<dbReference type="EMBL" id="CP010537">
    <property type="protein sequence ID" value="AJG25015.1"/>
    <property type="molecule type" value="Genomic_DNA"/>
</dbReference>
<gene>
    <name evidence="1" type="ORF">RR42_s3439</name>
</gene>
<reference evidence="1 2" key="1">
    <citation type="journal article" date="2015" name="Genome Announc.">
        <title>Complete Genome Sequence of Cupriavidus basilensis 4G11, Isolated from the Oak Ridge Field Research Center Site.</title>
        <authorList>
            <person name="Ray J."/>
            <person name="Waters R.J."/>
            <person name="Skerker J.M."/>
            <person name="Kuehl J.V."/>
            <person name="Price M.N."/>
            <person name="Huang J."/>
            <person name="Chakraborty R."/>
            <person name="Arkin A.P."/>
            <person name="Deutschbauer A."/>
        </authorList>
    </citation>
    <scope>NUCLEOTIDE SEQUENCE [LARGE SCALE GENOMIC DNA]</scope>
    <source>
        <strain evidence="1">4G11</strain>
    </source>
</reference>
<name>A0A0C4YRB4_9BURK</name>
<sequence>MVGDKRFEKDFVLLETKQAAPELSLHGALEVEQGIGTG</sequence>
<dbReference type="Proteomes" id="UP000031843">
    <property type="component" value="Chromosome secondary"/>
</dbReference>
<dbReference type="KEGG" id="cbw:RR42_s3439"/>
<keyword evidence="2" id="KW-1185">Reference proteome</keyword>
<accession>A0A0C4YRB4</accession>
<evidence type="ECO:0000313" key="1">
    <source>
        <dbReference type="EMBL" id="AJG25015.1"/>
    </source>
</evidence>
<dbReference type="AlphaFoldDB" id="A0A0C4YRB4"/>
<protein>
    <submittedName>
        <fullName evidence="1">Uncharacterized protein</fullName>
    </submittedName>
</protein>
<proteinExistence type="predicted"/>